<feature type="domain" description="NAD(P)-binding" evidence="1">
    <location>
        <begin position="6"/>
        <end position="139"/>
    </location>
</feature>
<gene>
    <name evidence="2" type="ORF">KDA_73990</name>
</gene>
<evidence type="ECO:0000313" key="3">
    <source>
        <dbReference type="Proteomes" id="UP000287171"/>
    </source>
</evidence>
<dbReference type="AlphaFoldDB" id="A0A402BKN4"/>
<dbReference type="InterPro" id="IPR036291">
    <property type="entry name" value="NAD(P)-bd_dom_sf"/>
</dbReference>
<dbReference type="Pfam" id="PF13460">
    <property type="entry name" value="NAD_binding_10"/>
    <property type="match status" value="1"/>
</dbReference>
<dbReference type="InterPro" id="IPR051604">
    <property type="entry name" value="Ergot_Alk_Oxidoreductase"/>
</dbReference>
<dbReference type="PANTHER" id="PTHR43162">
    <property type="match status" value="1"/>
</dbReference>
<dbReference type="RefSeq" id="WP_246039324.1">
    <property type="nucleotide sequence ID" value="NZ_BIFT01000002.1"/>
</dbReference>
<dbReference type="Proteomes" id="UP000287171">
    <property type="component" value="Unassembled WGS sequence"/>
</dbReference>
<proteinExistence type="predicted"/>
<accession>A0A402BKN4</accession>
<evidence type="ECO:0000313" key="2">
    <source>
        <dbReference type="EMBL" id="GCE31915.1"/>
    </source>
</evidence>
<comment type="caution">
    <text evidence="2">The sequence shown here is derived from an EMBL/GenBank/DDBJ whole genome shotgun (WGS) entry which is preliminary data.</text>
</comment>
<dbReference type="SUPFAM" id="SSF51735">
    <property type="entry name" value="NAD(P)-binding Rossmann-fold domains"/>
    <property type="match status" value="1"/>
</dbReference>
<name>A0A402BKN4_9CHLR</name>
<protein>
    <recommendedName>
        <fullName evidence="1">NAD(P)-binding domain-containing protein</fullName>
    </recommendedName>
</protein>
<reference evidence="3" key="1">
    <citation type="submission" date="2018-12" db="EMBL/GenBank/DDBJ databases">
        <title>Tengunoibacter tsumagoiensis gen. nov., sp. nov., Dictyobacter kobayashii sp. nov., D. alpinus sp. nov., and D. joshuensis sp. nov. and description of Dictyobacteraceae fam. nov. within the order Ktedonobacterales isolated from Tengu-no-mugimeshi.</title>
        <authorList>
            <person name="Wang C.M."/>
            <person name="Zheng Y."/>
            <person name="Sakai Y."/>
            <person name="Toyoda A."/>
            <person name="Minakuchi Y."/>
            <person name="Abe K."/>
            <person name="Yokota A."/>
            <person name="Yabe S."/>
        </authorList>
    </citation>
    <scope>NUCLEOTIDE SEQUENCE [LARGE SCALE GENOMIC DNA]</scope>
    <source>
        <strain evidence="3">Uno16</strain>
    </source>
</reference>
<keyword evidence="3" id="KW-1185">Reference proteome</keyword>
<sequence length="152" mass="15970">MILVTGARGNVGREVVNLLLSKGEEVVAVTRHPATATLPDGVHVVVGDPSHPQTLAPLLRGVKTIFISPRALGDSTAGAATAELLKLVAEQGAQRVVALSAVTVEYGGGYQHFSDAFRAVEEAAKASRLQWTILRCTDFASNAMVHAAAFRN</sequence>
<dbReference type="InterPro" id="IPR016040">
    <property type="entry name" value="NAD(P)-bd_dom"/>
</dbReference>
<dbReference type="Gene3D" id="3.40.50.720">
    <property type="entry name" value="NAD(P)-binding Rossmann-like Domain"/>
    <property type="match status" value="1"/>
</dbReference>
<dbReference type="PANTHER" id="PTHR43162:SF1">
    <property type="entry name" value="PRESTALK A DIFFERENTIATION PROTEIN A"/>
    <property type="match status" value="1"/>
</dbReference>
<dbReference type="EMBL" id="BIFT01000002">
    <property type="protein sequence ID" value="GCE31915.1"/>
    <property type="molecule type" value="Genomic_DNA"/>
</dbReference>
<evidence type="ECO:0000259" key="1">
    <source>
        <dbReference type="Pfam" id="PF13460"/>
    </source>
</evidence>
<organism evidence="2 3">
    <name type="scientific">Dictyobacter alpinus</name>
    <dbReference type="NCBI Taxonomy" id="2014873"/>
    <lineage>
        <taxon>Bacteria</taxon>
        <taxon>Bacillati</taxon>
        <taxon>Chloroflexota</taxon>
        <taxon>Ktedonobacteria</taxon>
        <taxon>Ktedonobacterales</taxon>
        <taxon>Dictyobacteraceae</taxon>
        <taxon>Dictyobacter</taxon>
    </lineage>
</organism>